<dbReference type="AlphaFoldDB" id="A0A6B9G2F6"/>
<dbReference type="EMBL" id="CP024768">
    <property type="protein sequence ID" value="QGY28227.1"/>
    <property type="molecule type" value="Genomic_DNA"/>
</dbReference>
<evidence type="ECO:0000313" key="1">
    <source>
        <dbReference type="EMBL" id="QGY28227.1"/>
    </source>
</evidence>
<organism evidence="1 2">
    <name type="scientific">Pantoea cypripedii</name>
    <name type="common">Pectobacterium cypripedii</name>
    <name type="synonym">Erwinia cypripedii</name>
    <dbReference type="NCBI Taxonomy" id="55209"/>
    <lineage>
        <taxon>Bacteria</taxon>
        <taxon>Pseudomonadati</taxon>
        <taxon>Pseudomonadota</taxon>
        <taxon>Gammaproteobacteria</taxon>
        <taxon>Enterobacterales</taxon>
        <taxon>Erwiniaceae</taxon>
        <taxon>Pantoea</taxon>
    </lineage>
</organism>
<evidence type="ECO:0000313" key="2">
    <source>
        <dbReference type="Proteomes" id="UP000502005"/>
    </source>
</evidence>
<name>A0A6B9G2F6_PANCY</name>
<reference evidence="1 2" key="1">
    <citation type="submission" date="2017-11" db="EMBL/GenBank/DDBJ databases">
        <title>Genome sequence of Pantoea cypripedii NE1.</title>
        <authorList>
            <person name="Nascimento F.X."/>
        </authorList>
    </citation>
    <scope>NUCLEOTIDE SEQUENCE [LARGE SCALE GENOMIC DNA]</scope>
    <source>
        <strain evidence="1 2">NE1</strain>
    </source>
</reference>
<protein>
    <submittedName>
        <fullName evidence="1">Uncharacterized protein</fullName>
    </submittedName>
</protein>
<accession>A0A6B9G2F6</accession>
<proteinExistence type="predicted"/>
<dbReference type="Proteomes" id="UP000502005">
    <property type="component" value="Chromosome"/>
</dbReference>
<gene>
    <name evidence="1" type="ORF">CUN67_04430</name>
</gene>
<sequence length="84" mass="9305">MIYPLHTSNCRCVSGVPSPRSLTSVSSRGFPYLLPSCNPNYFGHGDRRNGLNRPDRRMGCVIQITKVKKDFIKPQIKAAGKRGG</sequence>